<feature type="non-terminal residue" evidence="2">
    <location>
        <position position="91"/>
    </location>
</feature>
<proteinExistence type="predicted"/>
<dbReference type="Pfam" id="PF10022">
    <property type="entry name" value="DUF2264"/>
    <property type="match status" value="1"/>
</dbReference>
<organism evidence="2">
    <name type="scientific">termite gut metagenome</name>
    <dbReference type="NCBI Taxonomy" id="433724"/>
    <lineage>
        <taxon>unclassified sequences</taxon>
        <taxon>metagenomes</taxon>
        <taxon>organismal metagenomes</taxon>
    </lineage>
</organism>
<accession>A0A5J4RWU7</accession>
<feature type="domain" description="DUF2264" evidence="1">
    <location>
        <begin position="1"/>
        <end position="84"/>
    </location>
</feature>
<sequence>MESVGHLFAGIALWLELGPDDTPEGKLRAEYIKLSHRAIANSVDPASSDYFDSHATRQILVNSAFLMHTMFRAPKHLWSGFADTTFECGYS</sequence>
<dbReference type="EMBL" id="SNRY01000684">
    <property type="protein sequence ID" value="KAA6337610.1"/>
    <property type="molecule type" value="Genomic_DNA"/>
</dbReference>
<evidence type="ECO:0000313" key="2">
    <source>
        <dbReference type="EMBL" id="KAA6337610.1"/>
    </source>
</evidence>
<protein>
    <recommendedName>
        <fullName evidence="1">DUF2264 domain-containing protein</fullName>
    </recommendedName>
</protein>
<gene>
    <name evidence="2" type="ORF">EZS27_014309</name>
</gene>
<comment type="caution">
    <text evidence="2">The sequence shown here is derived from an EMBL/GenBank/DDBJ whole genome shotgun (WGS) entry which is preliminary data.</text>
</comment>
<evidence type="ECO:0000259" key="1">
    <source>
        <dbReference type="Pfam" id="PF10022"/>
    </source>
</evidence>
<name>A0A5J4RWU7_9ZZZZ</name>
<reference evidence="2" key="1">
    <citation type="submission" date="2019-03" db="EMBL/GenBank/DDBJ databases">
        <title>Single cell metagenomics reveals metabolic interactions within the superorganism composed of flagellate Streblomastix strix and complex community of Bacteroidetes bacteria on its surface.</title>
        <authorList>
            <person name="Treitli S.C."/>
            <person name="Kolisko M."/>
            <person name="Husnik F."/>
            <person name="Keeling P."/>
            <person name="Hampl V."/>
        </authorList>
    </citation>
    <scope>NUCLEOTIDE SEQUENCE</scope>
    <source>
        <strain evidence="2">STM</strain>
    </source>
</reference>
<dbReference type="AlphaFoldDB" id="A0A5J4RWU7"/>
<dbReference type="InterPro" id="IPR049349">
    <property type="entry name" value="DUF2264_N"/>
</dbReference>